<dbReference type="Pfam" id="PF00877">
    <property type="entry name" value="NLPC_P60"/>
    <property type="match status" value="1"/>
</dbReference>
<feature type="transmembrane region" description="Helical" evidence="6">
    <location>
        <begin position="27"/>
        <end position="47"/>
    </location>
</feature>
<keyword evidence="6" id="KW-0812">Transmembrane</keyword>
<evidence type="ECO:0000256" key="5">
    <source>
        <dbReference type="SAM" id="MobiDB-lite"/>
    </source>
</evidence>
<dbReference type="Gene3D" id="3.90.1720.10">
    <property type="entry name" value="endopeptidase domain like (from Nostoc punctiforme)"/>
    <property type="match status" value="1"/>
</dbReference>
<dbReference type="EMBL" id="CACVAS010000020">
    <property type="protein sequence ID" value="CAA6801470.1"/>
    <property type="molecule type" value="Genomic_DNA"/>
</dbReference>
<feature type="domain" description="NlpC/P60" evidence="7">
    <location>
        <begin position="256"/>
        <end position="382"/>
    </location>
</feature>
<evidence type="ECO:0000256" key="3">
    <source>
        <dbReference type="ARBA" id="ARBA00022801"/>
    </source>
</evidence>
<sequence length="383" mass="45110">MNNKILITVSDFNGIKQYTLPSNIKKIIIIFLFLLLVLFTGLFYYLYALTNKVNDLETNNKTLLMQNNSFTQKTNDFKEEIEVMINAEKALQLKIHALIEENSTLKKVQSNKKIRDEKEKQNFAEQKREEEKLKKQKELKAKKLKADKLKKEKEKKKLLAEKKHKEENLQKEKEKEKEAKAKQLKAEKLKAEKLKKEKEKKKLLAEKKRKEEKLKKQKEAKAKKIKAEKLKKEKLQREQARIKKLKKEKAKKQVNNSKKEVLLPRIAKTKLGKRYVWGAIGPKTFDCSGFTSYVYKKTGVNLPRTSREQSKYGKYVKRKNLQVGDLVFFDTSRRKKGIVNHVGIYMGNNKFIHASSAKKRVVISSLNKTFYGNRYKWARRIEN</sequence>
<organism evidence="8">
    <name type="scientific">uncultured Sulfurovum sp</name>
    <dbReference type="NCBI Taxonomy" id="269237"/>
    <lineage>
        <taxon>Bacteria</taxon>
        <taxon>Pseudomonadati</taxon>
        <taxon>Campylobacterota</taxon>
        <taxon>Epsilonproteobacteria</taxon>
        <taxon>Campylobacterales</taxon>
        <taxon>Sulfurovaceae</taxon>
        <taxon>Sulfurovum</taxon>
        <taxon>environmental samples</taxon>
    </lineage>
</organism>
<evidence type="ECO:0000256" key="4">
    <source>
        <dbReference type="ARBA" id="ARBA00022807"/>
    </source>
</evidence>
<dbReference type="PROSITE" id="PS51935">
    <property type="entry name" value="NLPC_P60"/>
    <property type="match status" value="1"/>
</dbReference>
<dbReference type="GO" id="GO:0008234">
    <property type="term" value="F:cysteine-type peptidase activity"/>
    <property type="evidence" value="ECO:0007669"/>
    <property type="project" value="UniProtKB-KW"/>
</dbReference>
<comment type="similarity">
    <text evidence="1">Belongs to the peptidase C40 family.</text>
</comment>
<dbReference type="PANTHER" id="PTHR47053">
    <property type="entry name" value="MUREIN DD-ENDOPEPTIDASE MEPH-RELATED"/>
    <property type="match status" value="1"/>
</dbReference>
<dbReference type="SUPFAM" id="SSF54001">
    <property type="entry name" value="Cysteine proteinases"/>
    <property type="match status" value="1"/>
</dbReference>
<accession>A0A6S6RWT8</accession>
<feature type="region of interest" description="Disordered" evidence="5">
    <location>
        <begin position="110"/>
        <end position="182"/>
    </location>
</feature>
<keyword evidence="6" id="KW-1133">Transmembrane helix</keyword>
<dbReference type="AlphaFoldDB" id="A0A6S6RWT8"/>
<evidence type="ECO:0000259" key="7">
    <source>
        <dbReference type="PROSITE" id="PS51935"/>
    </source>
</evidence>
<keyword evidence="2" id="KW-0645">Protease</keyword>
<reference evidence="8" key="1">
    <citation type="submission" date="2020-01" db="EMBL/GenBank/DDBJ databases">
        <authorList>
            <person name="Meier V. D."/>
            <person name="Meier V D."/>
        </authorList>
    </citation>
    <scope>NUCLEOTIDE SEQUENCE</scope>
    <source>
        <strain evidence="8">HLG_WM_MAG_01</strain>
    </source>
</reference>
<dbReference type="InterPro" id="IPR038765">
    <property type="entry name" value="Papain-like_cys_pep_sf"/>
</dbReference>
<protein>
    <submittedName>
        <fullName evidence="8">Invasion associated protein p60</fullName>
    </submittedName>
</protein>
<keyword evidence="3" id="KW-0378">Hydrolase</keyword>
<evidence type="ECO:0000256" key="2">
    <source>
        <dbReference type="ARBA" id="ARBA00022670"/>
    </source>
</evidence>
<dbReference type="GO" id="GO:0006508">
    <property type="term" value="P:proteolysis"/>
    <property type="evidence" value="ECO:0007669"/>
    <property type="project" value="UniProtKB-KW"/>
</dbReference>
<gene>
    <name evidence="8" type="ORF">HELGO_WM2449</name>
</gene>
<evidence type="ECO:0000313" key="8">
    <source>
        <dbReference type="EMBL" id="CAA6801470.1"/>
    </source>
</evidence>
<dbReference type="InterPro" id="IPR000064">
    <property type="entry name" value="NLP_P60_dom"/>
</dbReference>
<proteinExistence type="inferred from homology"/>
<dbReference type="PANTHER" id="PTHR47053:SF1">
    <property type="entry name" value="MUREIN DD-ENDOPEPTIDASE MEPH-RELATED"/>
    <property type="match status" value="1"/>
</dbReference>
<evidence type="ECO:0000256" key="1">
    <source>
        <dbReference type="ARBA" id="ARBA00007074"/>
    </source>
</evidence>
<dbReference type="InterPro" id="IPR051202">
    <property type="entry name" value="Peptidase_C40"/>
</dbReference>
<keyword evidence="4" id="KW-0788">Thiol protease</keyword>
<evidence type="ECO:0000256" key="6">
    <source>
        <dbReference type="SAM" id="Phobius"/>
    </source>
</evidence>
<feature type="compositionally biased region" description="Basic and acidic residues" evidence="5">
    <location>
        <begin position="113"/>
        <end position="182"/>
    </location>
</feature>
<name>A0A6S6RWT8_9BACT</name>
<keyword evidence="6" id="KW-0472">Membrane</keyword>